<reference evidence="1 2" key="1">
    <citation type="submission" date="2021-01" db="EMBL/GenBank/DDBJ databases">
        <title>Chryseolinea sp. Jin1 Genome sequencing and assembly.</title>
        <authorList>
            <person name="Kim I."/>
        </authorList>
    </citation>
    <scope>NUCLEOTIDE SEQUENCE [LARGE SCALE GENOMIC DNA]</scope>
    <source>
        <strain evidence="1 2">Jin1</strain>
    </source>
</reference>
<dbReference type="EMBL" id="JAERRB010000003">
    <property type="protein sequence ID" value="MBL0742070.1"/>
    <property type="molecule type" value="Genomic_DNA"/>
</dbReference>
<keyword evidence="2" id="KW-1185">Reference proteome</keyword>
<dbReference type="RefSeq" id="WP_202009853.1">
    <property type="nucleotide sequence ID" value="NZ_JAERRB010000003.1"/>
</dbReference>
<evidence type="ECO:0000313" key="1">
    <source>
        <dbReference type="EMBL" id="MBL0742070.1"/>
    </source>
</evidence>
<organism evidence="1 2">
    <name type="scientific">Chryseolinea lacunae</name>
    <dbReference type="NCBI Taxonomy" id="2801331"/>
    <lineage>
        <taxon>Bacteria</taxon>
        <taxon>Pseudomonadati</taxon>
        <taxon>Bacteroidota</taxon>
        <taxon>Cytophagia</taxon>
        <taxon>Cytophagales</taxon>
        <taxon>Fulvivirgaceae</taxon>
        <taxon>Chryseolinea</taxon>
    </lineage>
</organism>
<proteinExistence type="predicted"/>
<accession>A0ABS1KRU8</accession>
<comment type="caution">
    <text evidence="1">The sequence shown here is derived from an EMBL/GenBank/DDBJ whole genome shotgun (WGS) entry which is preliminary data.</text>
</comment>
<dbReference type="Proteomes" id="UP000613030">
    <property type="component" value="Unassembled WGS sequence"/>
</dbReference>
<protein>
    <submittedName>
        <fullName evidence="1">Uncharacterized protein</fullName>
    </submittedName>
</protein>
<gene>
    <name evidence="1" type="ORF">JI741_12645</name>
</gene>
<sequence length="491" mass="56144">MEKFFCAVLASLCLTGYGQNGEFTTYKNGLIYDEGTMNRLGVIVDSLNLQFKSCSVSKPHNALPQGNATFVSLEGHAAEARKAIAKGMSLREFRKKFRSATFTEVWIIKSRYADDGEELIRYRALPQGNGDELSFSVKRGPETDKTSGWVVGPYEDFLAVYIDNLRTSPLPQTYARLVQYVDCMIDTTAEIFLPGATYDDRFFSDSLEENLKAKQFTAWAESFPGKPHIPSYDDRKNTPREELHKIYLAYARSYRTWDSLRLVNLDNKMRNSPQYATMLKEACDDAMTRHTSDDALEFYVARYISRKDALQLMRSRMVMGACSQDQSPRVHAMNICRLAAETAQWDIFLRSHLNIMNDRFERASDGSYAWLGRKTYLRELEELKIDAVDLLLGTSFRVANITGNHYWGSISRTGRALSDAKDKDALEKNVLSIVQDNTLDLYNRMLMAYVFDNYAYNLADEKRKKAATKNLAASVKTWPLVAQKVWKKRDE</sequence>
<name>A0ABS1KRU8_9BACT</name>
<evidence type="ECO:0000313" key="2">
    <source>
        <dbReference type="Proteomes" id="UP000613030"/>
    </source>
</evidence>